<protein>
    <recommendedName>
        <fullName evidence="3">Fe-S protein</fullName>
    </recommendedName>
</protein>
<organism evidence="1 2">
    <name type="scientific">Rhizobium mesoamericanum STM3625</name>
    <dbReference type="NCBI Taxonomy" id="1211777"/>
    <lineage>
        <taxon>Bacteria</taxon>
        <taxon>Pseudomonadati</taxon>
        <taxon>Pseudomonadota</taxon>
        <taxon>Alphaproteobacteria</taxon>
        <taxon>Hyphomicrobiales</taxon>
        <taxon>Rhizobiaceae</taxon>
        <taxon>Rhizobium/Agrobacterium group</taxon>
        <taxon>Rhizobium</taxon>
    </lineage>
</organism>
<dbReference type="InterPro" id="IPR010710">
    <property type="entry name" value="DUF1289"/>
</dbReference>
<keyword evidence="2" id="KW-1185">Reference proteome</keyword>
<dbReference type="PANTHER" id="PTHR35175:SF2">
    <property type="entry name" value="DUF1289 DOMAIN-CONTAINING PROTEIN"/>
    <property type="match status" value="1"/>
</dbReference>
<name>K0PPX1_9HYPH</name>
<comment type="caution">
    <text evidence="1">The sequence shown here is derived from an EMBL/GenBank/DDBJ whole genome shotgun (WGS) entry which is preliminary data.</text>
</comment>
<dbReference type="HOGENOM" id="CLU_162538_6_0_5"/>
<gene>
    <name evidence="1" type="ORF">BN77_3103</name>
</gene>
<evidence type="ECO:0008006" key="3">
    <source>
        <dbReference type="Google" id="ProtNLM"/>
    </source>
</evidence>
<dbReference type="PANTHER" id="PTHR35175">
    <property type="entry name" value="DUF1289 DOMAIN-CONTAINING PROTEIN"/>
    <property type="match status" value="1"/>
</dbReference>
<proteinExistence type="predicted"/>
<dbReference type="Pfam" id="PF06945">
    <property type="entry name" value="DUF1289"/>
    <property type="match status" value="1"/>
</dbReference>
<reference evidence="1 2" key="1">
    <citation type="journal article" date="2013" name="Genome Announc.">
        <title>Draft Genome Sequence of Rhizobium mesoamericanum STM3625, a Nitrogen-Fixing Symbiont of Mimosa pudica Isolated in French Guiana (South America).</title>
        <authorList>
            <person name="Moulin L."/>
            <person name="Mornico D."/>
            <person name="Melkonian R."/>
            <person name="Klonowska A."/>
        </authorList>
    </citation>
    <scope>NUCLEOTIDE SEQUENCE [LARGE SCALE GENOMIC DNA]</scope>
    <source>
        <strain evidence="1 2">STM3625</strain>
    </source>
</reference>
<dbReference type="AlphaFoldDB" id="K0PPX1"/>
<dbReference type="STRING" id="1211777.BN77_3103"/>
<dbReference type="EMBL" id="CANI01000020">
    <property type="protein sequence ID" value="CCM75918.1"/>
    <property type="molecule type" value="Genomic_DNA"/>
</dbReference>
<sequence>MQTPCIHVCSIDPETGLCMGCGRTLAEIGGWISFCDEERRRLMALLPARLAASGLTIPLQPSTEAGAEQHV</sequence>
<evidence type="ECO:0000313" key="1">
    <source>
        <dbReference type="EMBL" id="CCM75918.1"/>
    </source>
</evidence>
<dbReference type="RefSeq" id="WP_007533111.1">
    <property type="nucleotide sequence ID" value="NZ_HF536772.1"/>
</dbReference>
<dbReference type="eggNOG" id="COG3313">
    <property type="taxonomic scope" value="Bacteria"/>
</dbReference>
<dbReference type="Proteomes" id="UP000009319">
    <property type="component" value="Unassembled WGS sequence"/>
</dbReference>
<evidence type="ECO:0000313" key="2">
    <source>
        <dbReference type="Proteomes" id="UP000009319"/>
    </source>
</evidence>
<accession>K0PPX1</accession>